<dbReference type="Proteomes" id="UP000484842">
    <property type="component" value="Unassembled WGS sequence"/>
</dbReference>
<reference evidence="3 4" key="1">
    <citation type="submission" date="2019-10" db="EMBL/GenBank/DDBJ databases">
        <title>Deinococcus sp. isolated from soil.</title>
        <authorList>
            <person name="Li Y."/>
            <person name="Wang J."/>
        </authorList>
    </citation>
    <scope>NUCLEOTIDE SEQUENCE [LARGE SCALE GENOMIC DNA]</scope>
    <source>
        <strain evidence="3 4">SDU3-2</strain>
    </source>
</reference>
<evidence type="ECO:0000256" key="1">
    <source>
        <dbReference type="SAM" id="MobiDB-lite"/>
    </source>
</evidence>
<comment type="caution">
    <text evidence="3">The sequence shown here is derived from an EMBL/GenBank/DDBJ whole genome shotgun (WGS) entry which is preliminary data.</text>
</comment>
<name>A0A7X1NZ67_9DEIO</name>
<sequence length="423" mass="45616">MSGRHAVPHPPAPADHVPPAPWQSRPTPPLATALIALGALLVASPLLTALLPVPRLPGWPSLLGPPLLLLGQHLNWRARAGEGREADPLWPLLTGQASRTLLSWSAWMVGAAWIAVGPWSLGEDDAHELTGFGATMGLTLLLAPIPGLTAALRRHRRRPLPRPLPVALPPQRPAAFRQARVSPEGGLQLTWHDRGVRTVQAAGLIIPLAQRGGDWVQQLEHAARWRQTGGNNSVTIHHLPLWRLDDSACPTLLIEHTHGEWTDGTQRFTPLRDALVRWGYAQPTGDHGLPALPSVHGPALQGFALTLAVVALWLPMLLGAVGSALFLARLPDVPAAVTRERCEQAAAGRAQAEGLRVHEVTFTAQGAERSGRGHLYVSGWVQGGEGWSRRLISAQCQVQEGSGAATLPVWLDATDRWTPQERR</sequence>
<keyword evidence="4" id="KW-1185">Reference proteome</keyword>
<evidence type="ECO:0000313" key="4">
    <source>
        <dbReference type="Proteomes" id="UP000484842"/>
    </source>
</evidence>
<feature type="compositionally biased region" description="Pro residues" evidence="1">
    <location>
        <begin position="8"/>
        <end position="24"/>
    </location>
</feature>
<keyword evidence="2" id="KW-1133">Transmembrane helix</keyword>
<dbReference type="EMBL" id="WBSL01000013">
    <property type="protein sequence ID" value="MPY68009.1"/>
    <property type="molecule type" value="Genomic_DNA"/>
</dbReference>
<evidence type="ECO:0000313" key="3">
    <source>
        <dbReference type="EMBL" id="MPY68009.1"/>
    </source>
</evidence>
<protein>
    <submittedName>
        <fullName evidence="3">Uncharacterized protein</fullName>
    </submittedName>
</protein>
<evidence type="ECO:0000256" key="2">
    <source>
        <dbReference type="SAM" id="Phobius"/>
    </source>
</evidence>
<proteinExistence type="predicted"/>
<feature type="transmembrane region" description="Helical" evidence="2">
    <location>
        <begin position="101"/>
        <end position="120"/>
    </location>
</feature>
<feature type="region of interest" description="Disordered" evidence="1">
    <location>
        <begin position="1"/>
        <end position="24"/>
    </location>
</feature>
<keyword evidence="2" id="KW-0472">Membrane</keyword>
<feature type="transmembrane region" description="Helical" evidence="2">
    <location>
        <begin position="30"/>
        <end position="53"/>
    </location>
</feature>
<keyword evidence="2" id="KW-0812">Transmembrane</keyword>
<feature type="transmembrane region" description="Helical" evidence="2">
    <location>
        <begin position="303"/>
        <end position="328"/>
    </location>
</feature>
<dbReference type="AlphaFoldDB" id="A0A7X1NZ67"/>
<organism evidence="3 4">
    <name type="scientific">Deinococcus terrestris</name>
    <dbReference type="NCBI Taxonomy" id="2651870"/>
    <lineage>
        <taxon>Bacteria</taxon>
        <taxon>Thermotogati</taxon>
        <taxon>Deinococcota</taxon>
        <taxon>Deinococci</taxon>
        <taxon>Deinococcales</taxon>
        <taxon>Deinococcaceae</taxon>
        <taxon>Deinococcus</taxon>
    </lineage>
</organism>
<accession>A0A7X1NZ67</accession>
<gene>
    <name evidence="3" type="ORF">F8S09_15225</name>
</gene>
<feature type="transmembrane region" description="Helical" evidence="2">
    <location>
        <begin position="132"/>
        <end position="152"/>
    </location>
</feature>
<dbReference type="RefSeq" id="WP_152872320.1">
    <property type="nucleotide sequence ID" value="NZ_WBSL01000013.1"/>
</dbReference>